<keyword evidence="2" id="KW-1185">Reference proteome</keyword>
<evidence type="ECO:0000313" key="2">
    <source>
        <dbReference type="Proteomes" id="UP000582646"/>
    </source>
</evidence>
<evidence type="ECO:0000313" key="1">
    <source>
        <dbReference type="EMBL" id="NKY18564.1"/>
    </source>
</evidence>
<reference evidence="1 2" key="1">
    <citation type="submission" date="2020-04" db="EMBL/GenBank/DDBJ databases">
        <title>MicrobeNet Type strains.</title>
        <authorList>
            <person name="Nicholson A.C."/>
        </authorList>
    </citation>
    <scope>NUCLEOTIDE SEQUENCE [LARGE SCALE GENOMIC DNA]</scope>
    <source>
        <strain evidence="1 2">DSM 44113</strain>
    </source>
</reference>
<comment type="caution">
    <text evidence="1">The sequence shown here is derived from an EMBL/GenBank/DDBJ whole genome shotgun (WGS) entry which is preliminary data.</text>
</comment>
<organism evidence="1 2">
    <name type="scientific">Tsukamurella spumae</name>
    <dbReference type="NCBI Taxonomy" id="44753"/>
    <lineage>
        <taxon>Bacteria</taxon>
        <taxon>Bacillati</taxon>
        <taxon>Actinomycetota</taxon>
        <taxon>Actinomycetes</taxon>
        <taxon>Mycobacteriales</taxon>
        <taxon>Tsukamurellaceae</taxon>
        <taxon>Tsukamurella</taxon>
    </lineage>
</organism>
<accession>A0A846X002</accession>
<name>A0A846X002_9ACTN</name>
<gene>
    <name evidence="1" type="ORF">HF999_09295</name>
</gene>
<proteinExistence type="predicted"/>
<dbReference type="RefSeq" id="WP_168545598.1">
    <property type="nucleotide sequence ID" value="NZ_BAAAKS010000007.1"/>
</dbReference>
<sequence>MRFTRMRIALMSALGLAVVLCGVGLWIVESHLVSTDPDCDGAHSSRAVPGVLVAVDDHVSLGVHDTMLSWMGCGTPAPSRVSAK</sequence>
<dbReference type="Proteomes" id="UP000582646">
    <property type="component" value="Unassembled WGS sequence"/>
</dbReference>
<dbReference type="AlphaFoldDB" id="A0A846X002"/>
<dbReference type="EMBL" id="JAAXOQ010000010">
    <property type="protein sequence ID" value="NKY18564.1"/>
    <property type="molecule type" value="Genomic_DNA"/>
</dbReference>
<protein>
    <submittedName>
        <fullName evidence="1">Uncharacterized protein</fullName>
    </submittedName>
</protein>